<dbReference type="NCBIfam" id="TIGR01364">
    <property type="entry name" value="serC_1"/>
    <property type="match status" value="1"/>
</dbReference>
<keyword evidence="14" id="KW-1185">Reference proteome</keyword>
<evidence type="ECO:0000256" key="11">
    <source>
        <dbReference type="RuleBase" id="RU004504"/>
    </source>
</evidence>
<dbReference type="OrthoDB" id="1703350at2759"/>
<dbReference type="UniPathway" id="UPA00135">
    <property type="reaction ID" value="UER00197"/>
</dbReference>
<feature type="domain" description="Aminotransferase class V" evidence="13">
    <location>
        <begin position="11"/>
        <end position="353"/>
    </location>
</feature>
<dbReference type="HAMAP" id="MF_00160">
    <property type="entry name" value="SerC_aminotrans_5"/>
    <property type="match status" value="1"/>
</dbReference>
<evidence type="ECO:0000256" key="1">
    <source>
        <dbReference type="ARBA" id="ARBA00001933"/>
    </source>
</evidence>
<protein>
    <recommendedName>
        <fullName evidence="12">Phosphoserine aminotransferase</fullName>
        <ecNumber evidence="12">2.6.1.52</ecNumber>
    </recommendedName>
</protein>
<dbReference type="FunFam" id="3.90.1150.10:FF:000006">
    <property type="entry name" value="Phosphoserine aminotransferase"/>
    <property type="match status" value="1"/>
</dbReference>
<dbReference type="EC" id="2.6.1.52" evidence="12"/>
<dbReference type="InterPro" id="IPR000192">
    <property type="entry name" value="Aminotrans_V_dom"/>
</dbReference>
<sequence>LISRMTVRKINFGAGPAKIPEEVLLKARDELTNFNGTGISILEMSHRSKEFAAVLQETKQLLRQLMKVPENYEILFMQGGGTGQFAAVPMNLKGDHEFADYIVTGAWSCKAADEARKYIRVKKVFTPNKPYVSIPDQKLWDHDKNAAYLYYCANETVHGIEFHKPPHSIHGVPLVADISSNFLSRPFDFTNHGVVFGGTQKNLGAAGLTIVIVRKDLIGKQQQLTPAILSYKEMHDNDSLYNTPAVYGMYITNLVLKWIRDIGGVDAIYEMNKKKAGMLYDVIDNSNGFYSCPVDKECRSYMNICFRVQHGNDAAEAEFLKGAADRGMISLKGHRSVGGIRASLYNAVTVEETALLVDWMREFMASQAA</sequence>
<dbReference type="PIRSF" id="PIRSF000525">
    <property type="entry name" value="SerC"/>
    <property type="match status" value="1"/>
</dbReference>
<evidence type="ECO:0000256" key="8">
    <source>
        <dbReference type="ARBA" id="ARBA00023299"/>
    </source>
</evidence>
<evidence type="ECO:0000256" key="3">
    <source>
        <dbReference type="ARBA" id="ARBA00006904"/>
    </source>
</evidence>
<dbReference type="WBParaSite" id="HCON_00019480-00001">
    <property type="protein sequence ID" value="HCON_00019480-00001"/>
    <property type="gene ID" value="HCON_00019480"/>
</dbReference>
<evidence type="ECO:0000256" key="7">
    <source>
        <dbReference type="ARBA" id="ARBA00022898"/>
    </source>
</evidence>
<dbReference type="InterPro" id="IPR015424">
    <property type="entry name" value="PyrdxlP-dep_Trfase"/>
</dbReference>
<dbReference type="GO" id="GO:0005737">
    <property type="term" value="C:cytoplasm"/>
    <property type="evidence" value="ECO:0007669"/>
    <property type="project" value="TreeGrafter"/>
</dbReference>
<dbReference type="Pfam" id="PF00266">
    <property type="entry name" value="Aminotran_5"/>
    <property type="match status" value="1"/>
</dbReference>
<evidence type="ECO:0000256" key="2">
    <source>
        <dbReference type="ARBA" id="ARBA00005099"/>
    </source>
</evidence>
<dbReference type="NCBIfam" id="NF003764">
    <property type="entry name" value="PRK05355.1"/>
    <property type="match status" value="1"/>
</dbReference>
<keyword evidence="7" id="KW-0663">Pyridoxal phosphate</keyword>
<comment type="pathway">
    <text evidence="2 12">Amino-acid biosynthesis; L-serine biosynthesis; L-serine from 3-phospho-D-glycerate: step 2/3.</text>
</comment>
<dbReference type="AlphaFoldDB" id="A0A7I4XW47"/>
<dbReference type="InterPro" id="IPR015422">
    <property type="entry name" value="PyrdxlP-dep_Trfase_small"/>
</dbReference>
<evidence type="ECO:0000313" key="14">
    <source>
        <dbReference type="Proteomes" id="UP000025227"/>
    </source>
</evidence>
<dbReference type="GO" id="GO:0006564">
    <property type="term" value="P:L-serine biosynthetic process"/>
    <property type="evidence" value="ECO:0007669"/>
    <property type="project" value="UniProtKB-KW"/>
</dbReference>
<dbReference type="PANTHER" id="PTHR43247:SF1">
    <property type="entry name" value="PHOSPHOSERINE AMINOTRANSFERASE"/>
    <property type="match status" value="1"/>
</dbReference>
<evidence type="ECO:0000256" key="9">
    <source>
        <dbReference type="ARBA" id="ARBA00047630"/>
    </source>
</evidence>
<dbReference type="OMA" id="AFVYFCD"/>
<dbReference type="GO" id="GO:0004648">
    <property type="term" value="F:O-phospho-L-serine:2-oxoglutarate aminotransferase activity"/>
    <property type="evidence" value="ECO:0007669"/>
    <property type="project" value="UniProtKB-EC"/>
</dbReference>
<evidence type="ECO:0000256" key="10">
    <source>
        <dbReference type="ARBA" id="ARBA00049007"/>
    </source>
</evidence>
<dbReference type="FunFam" id="3.40.640.10:FF:000010">
    <property type="entry name" value="Phosphoserine aminotransferase"/>
    <property type="match status" value="1"/>
</dbReference>
<dbReference type="SUPFAM" id="SSF53383">
    <property type="entry name" value="PLP-dependent transferases"/>
    <property type="match status" value="1"/>
</dbReference>
<dbReference type="CDD" id="cd00611">
    <property type="entry name" value="PSAT_like"/>
    <property type="match status" value="1"/>
</dbReference>
<accession>A0A7I4XW47</accession>
<dbReference type="InterPro" id="IPR020578">
    <property type="entry name" value="Aminotrans_V_PyrdxlP_BS"/>
</dbReference>
<dbReference type="PROSITE" id="PS00595">
    <property type="entry name" value="AA_TRANSFER_CLASS_5"/>
    <property type="match status" value="1"/>
</dbReference>
<evidence type="ECO:0000259" key="13">
    <source>
        <dbReference type="Pfam" id="PF00266"/>
    </source>
</evidence>
<evidence type="ECO:0000313" key="15">
    <source>
        <dbReference type="WBParaSite" id="HCON_00019480-00001"/>
    </source>
</evidence>
<name>A0A7I4XW47_HAECO</name>
<reference evidence="15" key="1">
    <citation type="submission" date="2020-12" db="UniProtKB">
        <authorList>
            <consortium name="WormBaseParasite"/>
        </authorList>
    </citation>
    <scope>IDENTIFICATION</scope>
    <source>
        <strain evidence="15">MHco3</strain>
    </source>
</reference>
<proteinExistence type="inferred from homology"/>
<comment type="similarity">
    <text evidence="3">Belongs to the class-V pyridoxal-phosphate-dependent aminotransferase family. SerC subfamily.</text>
</comment>
<dbReference type="PANTHER" id="PTHR43247">
    <property type="entry name" value="PHOSPHOSERINE AMINOTRANSFERASE"/>
    <property type="match status" value="1"/>
</dbReference>
<dbReference type="Gene3D" id="3.90.1150.10">
    <property type="entry name" value="Aspartate Aminotransferase, domain 1"/>
    <property type="match status" value="1"/>
</dbReference>
<dbReference type="InterPro" id="IPR015421">
    <property type="entry name" value="PyrdxlP-dep_Trfase_major"/>
</dbReference>
<comment type="cofactor">
    <cofactor evidence="1 11">
        <name>pyridoxal 5'-phosphate</name>
        <dbReference type="ChEBI" id="CHEBI:597326"/>
    </cofactor>
</comment>
<evidence type="ECO:0000256" key="5">
    <source>
        <dbReference type="ARBA" id="ARBA00022605"/>
    </source>
</evidence>
<dbReference type="GO" id="GO:0030170">
    <property type="term" value="F:pyridoxal phosphate binding"/>
    <property type="evidence" value="ECO:0007669"/>
    <property type="project" value="TreeGrafter"/>
</dbReference>
<keyword evidence="6 12" id="KW-0808">Transferase</keyword>
<keyword evidence="5 12" id="KW-0028">Amino-acid biosynthesis</keyword>
<dbReference type="InterPro" id="IPR022278">
    <property type="entry name" value="Pser_aminoTfrase"/>
</dbReference>
<dbReference type="Gene3D" id="3.40.640.10">
    <property type="entry name" value="Type I PLP-dependent aspartate aminotransferase-like (Major domain)"/>
    <property type="match status" value="1"/>
</dbReference>
<comment type="catalytic activity">
    <reaction evidence="9">
        <text>4-(phosphooxy)-L-threonine + 2-oxoglutarate = (R)-3-hydroxy-2-oxo-4-phosphooxybutanoate + L-glutamate</text>
        <dbReference type="Rhea" id="RHEA:16573"/>
        <dbReference type="ChEBI" id="CHEBI:16810"/>
        <dbReference type="ChEBI" id="CHEBI:29985"/>
        <dbReference type="ChEBI" id="CHEBI:58452"/>
        <dbReference type="ChEBI" id="CHEBI:58538"/>
        <dbReference type="EC" id="2.6.1.52"/>
    </reaction>
</comment>
<evidence type="ECO:0000256" key="4">
    <source>
        <dbReference type="ARBA" id="ARBA00022576"/>
    </source>
</evidence>
<dbReference type="Proteomes" id="UP000025227">
    <property type="component" value="Unplaced"/>
</dbReference>
<organism evidence="14 15">
    <name type="scientific">Haemonchus contortus</name>
    <name type="common">Barber pole worm</name>
    <dbReference type="NCBI Taxonomy" id="6289"/>
    <lineage>
        <taxon>Eukaryota</taxon>
        <taxon>Metazoa</taxon>
        <taxon>Ecdysozoa</taxon>
        <taxon>Nematoda</taxon>
        <taxon>Chromadorea</taxon>
        <taxon>Rhabditida</taxon>
        <taxon>Rhabditina</taxon>
        <taxon>Rhabditomorpha</taxon>
        <taxon>Strongyloidea</taxon>
        <taxon>Trichostrongylidae</taxon>
        <taxon>Haemonchus</taxon>
    </lineage>
</organism>
<comment type="catalytic activity">
    <reaction evidence="10 12">
        <text>O-phospho-L-serine + 2-oxoglutarate = 3-phosphooxypyruvate + L-glutamate</text>
        <dbReference type="Rhea" id="RHEA:14329"/>
        <dbReference type="ChEBI" id="CHEBI:16810"/>
        <dbReference type="ChEBI" id="CHEBI:18110"/>
        <dbReference type="ChEBI" id="CHEBI:29985"/>
        <dbReference type="ChEBI" id="CHEBI:57524"/>
        <dbReference type="EC" id="2.6.1.52"/>
    </reaction>
</comment>
<keyword evidence="8 12" id="KW-0718">Serine biosynthesis</keyword>
<evidence type="ECO:0000256" key="12">
    <source>
        <dbReference type="RuleBase" id="RU004505"/>
    </source>
</evidence>
<keyword evidence="4 12" id="KW-0032">Aminotransferase</keyword>
<evidence type="ECO:0000256" key="6">
    <source>
        <dbReference type="ARBA" id="ARBA00022679"/>
    </source>
</evidence>
<dbReference type="UniPathway" id="UPA00244">
    <property type="reaction ID" value="UER00311"/>
</dbReference>